<dbReference type="Proteomes" id="UP000189055">
    <property type="component" value="Plasmid pAC1084_1"/>
</dbReference>
<dbReference type="EMBL" id="CP014688">
    <property type="protein sequence ID" value="AQT06618.1"/>
    <property type="molecule type" value="Genomic_DNA"/>
</dbReference>
<sequence>MIVREGVGGREVLLDASEVETLGGLCLQVILASKAKIINPSTKAEELLSLFGVQEILAPASPATGEA</sequence>
<gene>
    <name evidence="1" type="ORF">A0U91_16550</name>
</gene>
<reference evidence="1 2" key="1">
    <citation type="submission" date="2016-03" db="EMBL/GenBank/DDBJ databases">
        <title>Acetic acid bacteria sequencing.</title>
        <authorList>
            <person name="Brandt J."/>
            <person name="Jakob F."/>
            <person name="Vogel R.F."/>
        </authorList>
    </citation>
    <scope>NUCLEOTIDE SEQUENCE [LARGE SCALE GENOMIC DNA]</scope>
    <source>
        <strain evidence="1 2">TMW2.1084</strain>
        <plasmid evidence="2">pac1084_1</plasmid>
    </source>
</reference>
<geneLocation type="plasmid" evidence="2">
    <name>pac1084_1</name>
</geneLocation>
<dbReference type="KEGG" id="aper:A0U91_16550"/>
<name>A0A1U9LJP3_9PROT</name>
<evidence type="ECO:0000313" key="2">
    <source>
        <dbReference type="Proteomes" id="UP000189055"/>
    </source>
</evidence>
<keyword evidence="1" id="KW-0614">Plasmid</keyword>
<proteinExistence type="predicted"/>
<organism evidence="1 2">
    <name type="scientific">Acetobacter persici</name>
    <dbReference type="NCBI Taxonomy" id="1076596"/>
    <lineage>
        <taxon>Bacteria</taxon>
        <taxon>Pseudomonadati</taxon>
        <taxon>Pseudomonadota</taxon>
        <taxon>Alphaproteobacteria</taxon>
        <taxon>Acetobacterales</taxon>
        <taxon>Acetobacteraceae</taxon>
        <taxon>Acetobacter</taxon>
    </lineage>
</organism>
<dbReference type="AlphaFoldDB" id="A0A1U9LJP3"/>
<accession>A0A1U9LJP3</accession>
<protein>
    <recommendedName>
        <fullName evidence="3">STAS domain-containing protein</fullName>
    </recommendedName>
</protein>
<dbReference type="RefSeq" id="WP_077932244.1">
    <property type="nucleotide sequence ID" value="NZ_CP014688.1"/>
</dbReference>
<evidence type="ECO:0000313" key="1">
    <source>
        <dbReference type="EMBL" id="AQT06618.1"/>
    </source>
</evidence>
<evidence type="ECO:0008006" key="3">
    <source>
        <dbReference type="Google" id="ProtNLM"/>
    </source>
</evidence>